<keyword evidence="3 6" id="KW-0547">Nucleotide-binding</keyword>
<feature type="binding site" evidence="6">
    <location>
        <position position="385"/>
    </location>
    <ligand>
        <name>Mg(2+)</name>
        <dbReference type="ChEBI" id="CHEBI:18420"/>
    </ligand>
</feature>
<dbReference type="GO" id="GO:0005737">
    <property type="term" value="C:cytoplasm"/>
    <property type="evidence" value="ECO:0007669"/>
    <property type="project" value="UniProtKB-SubCell"/>
</dbReference>
<dbReference type="GO" id="GO:0006083">
    <property type="term" value="P:acetate metabolic process"/>
    <property type="evidence" value="ECO:0007669"/>
    <property type="project" value="TreeGrafter"/>
</dbReference>
<keyword evidence="6" id="KW-0963">Cytoplasm</keyword>
<comment type="catalytic activity">
    <reaction evidence="6">
        <text>acetate + ATP = acetyl phosphate + ADP</text>
        <dbReference type="Rhea" id="RHEA:11352"/>
        <dbReference type="ChEBI" id="CHEBI:22191"/>
        <dbReference type="ChEBI" id="CHEBI:30089"/>
        <dbReference type="ChEBI" id="CHEBI:30616"/>
        <dbReference type="ChEBI" id="CHEBI:456216"/>
        <dbReference type="EC" id="2.7.2.1"/>
    </reaction>
</comment>
<dbReference type="NCBIfam" id="TIGR00016">
    <property type="entry name" value="ackA"/>
    <property type="match status" value="1"/>
</dbReference>
<dbReference type="PANTHER" id="PTHR21060:SF15">
    <property type="entry name" value="ACETATE KINASE-RELATED"/>
    <property type="match status" value="1"/>
</dbReference>
<dbReference type="Proteomes" id="UP000256708">
    <property type="component" value="Unassembled WGS sequence"/>
</dbReference>
<dbReference type="InterPro" id="IPR023865">
    <property type="entry name" value="Aliphatic_acid_kinase_CS"/>
</dbReference>
<dbReference type="EC" id="2.7.2.1" evidence="6"/>
<feature type="binding site" evidence="6">
    <location>
        <begin position="283"/>
        <end position="285"/>
    </location>
    <ligand>
        <name>ATP</name>
        <dbReference type="ChEBI" id="CHEBI:30616"/>
    </ligand>
</feature>
<comment type="function">
    <text evidence="6">Catalyzes the formation of acetyl phosphate from acetate and ATP. Can also catalyze the reverse reaction.</text>
</comment>
<dbReference type="CDD" id="cd24010">
    <property type="entry name" value="ASKHA_NBD_AcK_PK"/>
    <property type="match status" value="1"/>
</dbReference>
<dbReference type="InterPro" id="IPR043129">
    <property type="entry name" value="ATPase_NBD"/>
</dbReference>
<feature type="binding site" evidence="6">
    <location>
        <position position="14"/>
    </location>
    <ligand>
        <name>ATP</name>
        <dbReference type="ChEBI" id="CHEBI:30616"/>
    </ligand>
</feature>
<keyword evidence="4 6" id="KW-0418">Kinase</keyword>
<dbReference type="InterPro" id="IPR000890">
    <property type="entry name" value="Aliphatic_acid_kin_short-chain"/>
</dbReference>
<keyword evidence="6" id="KW-0460">Magnesium</keyword>
<dbReference type="GO" id="GO:0008776">
    <property type="term" value="F:acetate kinase activity"/>
    <property type="evidence" value="ECO:0007669"/>
    <property type="project" value="UniProtKB-UniRule"/>
</dbReference>
<dbReference type="PANTHER" id="PTHR21060">
    <property type="entry name" value="ACETATE KINASE"/>
    <property type="match status" value="1"/>
</dbReference>
<dbReference type="GO" id="GO:0005524">
    <property type="term" value="F:ATP binding"/>
    <property type="evidence" value="ECO:0007669"/>
    <property type="project" value="UniProtKB-KW"/>
</dbReference>
<comment type="caution">
    <text evidence="8">The sequence shown here is derived from an EMBL/GenBank/DDBJ whole genome shotgun (WGS) entry which is preliminary data.</text>
</comment>
<keyword evidence="6" id="KW-0479">Metal-binding</keyword>
<name>A0A3D8LGU7_9BACT</name>
<proteinExistence type="inferred from homology"/>
<keyword evidence="9" id="KW-1185">Reference proteome</keyword>
<feature type="active site" description="Proton donor/acceptor" evidence="6">
    <location>
        <position position="151"/>
    </location>
</feature>
<comment type="similarity">
    <text evidence="1 6 7">Belongs to the acetokinase family.</text>
</comment>
<feature type="site" description="Transition state stabilizer" evidence="6">
    <location>
        <position position="242"/>
    </location>
</feature>
<feature type="binding site" evidence="6">
    <location>
        <begin position="209"/>
        <end position="213"/>
    </location>
    <ligand>
        <name>ATP</name>
        <dbReference type="ChEBI" id="CHEBI:30616"/>
    </ligand>
</feature>
<reference evidence="9" key="1">
    <citation type="submission" date="2018-08" db="EMBL/GenBank/DDBJ databases">
        <authorList>
            <person name="Liu Z.-W."/>
            <person name="Du Z.-J."/>
        </authorList>
    </citation>
    <scope>NUCLEOTIDE SEQUENCE [LARGE SCALE GENOMIC DNA]</scope>
    <source>
        <strain evidence="9">H4X</strain>
    </source>
</reference>
<dbReference type="InterPro" id="IPR004372">
    <property type="entry name" value="Ac/propionate_kinase"/>
</dbReference>
<dbReference type="OrthoDB" id="9802453at2"/>
<evidence type="ECO:0000256" key="3">
    <source>
        <dbReference type="ARBA" id="ARBA00022741"/>
    </source>
</evidence>
<dbReference type="PIRSF" id="PIRSF000722">
    <property type="entry name" value="Acetate_prop_kin"/>
    <property type="match status" value="1"/>
</dbReference>
<accession>A0A3D8LGU7</accession>
<feature type="binding site" evidence="6">
    <location>
        <position position="94"/>
    </location>
    <ligand>
        <name>substrate</name>
    </ligand>
</feature>
<dbReference type="AlphaFoldDB" id="A0A3D8LGU7"/>
<comment type="pathway">
    <text evidence="6">Metabolic intermediate biosynthesis; acetyl-CoA biosynthesis; acetyl-CoA from acetate: step 1/2.</text>
</comment>
<protein>
    <recommendedName>
        <fullName evidence="6">Acetate kinase</fullName>
        <ecNumber evidence="6">2.7.2.1</ecNumber>
    </recommendedName>
    <alternativeName>
        <fullName evidence="6">Acetokinase</fullName>
    </alternativeName>
</protein>
<evidence type="ECO:0000256" key="6">
    <source>
        <dbReference type="HAMAP-Rule" id="MF_00020"/>
    </source>
</evidence>
<dbReference type="SUPFAM" id="SSF53067">
    <property type="entry name" value="Actin-like ATPase domain"/>
    <property type="match status" value="2"/>
</dbReference>
<evidence type="ECO:0000313" key="9">
    <source>
        <dbReference type="Proteomes" id="UP000256708"/>
    </source>
</evidence>
<dbReference type="RefSeq" id="WP_115564426.1">
    <property type="nucleotide sequence ID" value="NZ_QRGR01000004.1"/>
</dbReference>
<organism evidence="8 9">
    <name type="scientific">Pontibacter diazotrophicus</name>
    <dbReference type="NCBI Taxonomy" id="1400979"/>
    <lineage>
        <taxon>Bacteria</taxon>
        <taxon>Pseudomonadati</taxon>
        <taxon>Bacteroidota</taxon>
        <taxon>Cytophagia</taxon>
        <taxon>Cytophagales</taxon>
        <taxon>Hymenobacteraceae</taxon>
        <taxon>Pontibacter</taxon>
    </lineage>
</organism>
<evidence type="ECO:0000256" key="2">
    <source>
        <dbReference type="ARBA" id="ARBA00022679"/>
    </source>
</evidence>
<dbReference type="PRINTS" id="PR00471">
    <property type="entry name" value="ACETATEKNASE"/>
</dbReference>
<dbReference type="Gene3D" id="3.30.420.40">
    <property type="match status" value="2"/>
</dbReference>
<evidence type="ECO:0000256" key="1">
    <source>
        <dbReference type="ARBA" id="ARBA00008748"/>
    </source>
</evidence>
<feature type="binding site" evidence="6">
    <location>
        <begin position="331"/>
        <end position="335"/>
    </location>
    <ligand>
        <name>ATP</name>
        <dbReference type="ChEBI" id="CHEBI:30616"/>
    </ligand>
</feature>
<keyword evidence="2 6" id="KW-0808">Transferase</keyword>
<dbReference type="Pfam" id="PF00871">
    <property type="entry name" value="Acetate_kinase"/>
    <property type="match status" value="1"/>
</dbReference>
<dbReference type="HAMAP" id="MF_00020">
    <property type="entry name" value="Acetate_kinase"/>
    <property type="match status" value="1"/>
</dbReference>
<feature type="binding site" evidence="6">
    <location>
        <position position="7"/>
    </location>
    <ligand>
        <name>Mg(2+)</name>
        <dbReference type="ChEBI" id="CHEBI:18420"/>
    </ligand>
</feature>
<evidence type="ECO:0000313" key="8">
    <source>
        <dbReference type="EMBL" id="RDV16607.1"/>
    </source>
</evidence>
<comment type="subunit">
    <text evidence="6">Homodimer.</text>
</comment>
<evidence type="ECO:0000256" key="5">
    <source>
        <dbReference type="ARBA" id="ARBA00022840"/>
    </source>
</evidence>
<feature type="site" description="Transition state stabilizer" evidence="6">
    <location>
        <position position="183"/>
    </location>
</feature>
<dbReference type="GO" id="GO:0006085">
    <property type="term" value="P:acetyl-CoA biosynthetic process"/>
    <property type="evidence" value="ECO:0007669"/>
    <property type="project" value="UniProtKB-UniRule"/>
</dbReference>
<dbReference type="GO" id="GO:0000287">
    <property type="term" value="F:magnesium ion binding"/>
    <property type="evidence" value="ECO:0007669"/>
    <property type="project" value="UniProtKB-UniRule"/>
</dbReference>
<sequence length="408" mass="44520">MNIFVVNSGSSSIKYQLFRMPSETPLCSGLVERIGLDNAAITHQTGTGEEEKVVKRTLSLPDHEAGLLAVTQLLASPEVGMIQDPQEIDVVGHRVVHGGEAFAATAFITPAVKAEIKKLFSLAPLHNPSNYLGIEVAERIFTNARQIAVFDTAFHQTMPEKAFRYAIPNAFYTEQRIRAYGFHGTSHKYVSEQAAQYLQKPEAKLITIHLGNGCSMAAVANGRSIDTSMGFGPLAGLVMGTRSGDIDPSIIFHLINQLGYSPEQVSTLLNKQSGMLGLTGHSDMRDISQEMNEGSHEAALAYDMYAYRIKKYIGAYAAVLNGLDAIVFTAGVGENDATVRADVCQDMDFLGIQLDIEKNQERSKRPREINTPGSRVKILLIPTNEELEIAQQCITLLEDSRAASSSEN</sequence>
<keyword evidence="5 6" id="KW-0067">ATP-binding</keyword>
<dbReference type="PROSITE" id="PS01076">
    <property type="entry name" value="ACETATE_KINASE_2"/>
    <property type="match status" value="1"/>
</dbReference>
<evidence type="ECO:0000256" key="4">
    <source>
        <dbReference type="ARBA" id="ARBA00022777"/>
    </source>
</evidence>
<evidence type="ECO:0000256" key="7">
    <source>
        <dbReference type="RuleBase" id="RU003835"/>
    </source>
</evidence>
<gene>
    <name evidence="6" type="primary">ackA</name>
    <name evidence="8" type="ORF">DXT99_05070</name>
</gene>
<comment type="subcellular location">
    <subcellularLocation>
        <location evidence="6">Cytoplasm</location>
    </subcellularLocation>
</comment>
<dbReference type="EMBL" id="QRGR01000004">
    <property type="protein sequence ID" value="RDV16607.1"/>
    <property type="molecule type" value="Genomic_DNA"/>
</dbReference>
<dbReference type="UniPathway" id="UPA00340">
    <property type="reaction ID" value="UER00458"/>
</dbReference>
<comment type="cofactor">
    <cofactor evidence="6">
        <name>Mg(2+)</name>
        <dbReference type="ChEBI" id="CHEBI:18420"/>
    </cofactor>
    <cofactor evidence="6">
        <name>Mn(2+)</name>
        <dbReference type="ChEBI" id="CHEBI:29035"/>
    </cofactor>
    <text evidence="6">Mg(2+). Can also accept Mn(2+).</text>
</comment>